<comment type="similarity">
    <text evidence="1">Belongs to the ABC transporter superfamily.</text>
</comment>
<organism evidence="12 13">
    <name type="scientific">Slackia piriformis</name>
    <dbReference type="NCBI Taxonomy" id="626934"/>
    <lineage>
        <taxon>Bacteria</taxon>
        <taxon>Bacillati</taxon>
        <taxon>Actinomycetota</taxon>
        <taxon>Coriobacteriia</taxon>
        <taxon>Eggerthellales</taxon>
        <taxon>Eggerthellaceae</taxon>
        <taxon>Slackia</taxon>
    </lineage>
</organism>
<evidence type="ECO:0000256" key="2">
    <source>
        <dbReference type="ARBA" id="ARBA00022448"/>
    </source>
</evidence>
<dbReference type="InterPro" id="IPR027417">
    <property type="entry name" value="P-loop_NTPase"/>
</dbReference>
<dbReference type="GO" id="GO:0006865">
    <property type="term" value="P:amino acid transport"/>
    <property type="evidence" value="ECO:0007669"/>
    <property type="project" value="UniProtKB-KW"/>
</dbReference>
<evidence type="ECO:0000256" key="5">
    <source>
        <dbReference type="ARBA" id="ARBA00022840"/>
    </source>
</evidence>
<dbReference type="InterPro" id="IPR050086">
    <property type="entry name" value="MetN_ABC_transporter-like"/>
</dbReference>
<dbReference type="Gene3D" id="3.40.50.300">
    <property type="entry name" value="P-loop containing nucleotide triphosphate hydrolases"/>
    <property type="match status" value="1"/>
</dbReference>
<dbReference type="AlphaFoldDB" id="A0A943UXM2"/>
<dbReference type="FunFam" id="3.40.50.300:FF:000056">
    <property type="entry name" value="Cell division ATP-binding protein FtsE"/>
    <property type="match status" value="1"/>
</dbReference>
<comment type="function">
    <text evidence="9">Part of the ABC transporter FtsEX involved in cellular division. Has ATPase activity.</text>
</comment>
<name>A0A943UXM2_9ACTN</name>
<evidence type="ECO:0000256" key="1">
    <source>
        <dbReference type="ARBA" id="ARBA00005417"/>
    </source>
</evidence>
<dbReference type="CDD" id="cd03258">
    <property type="entry name" value="ABC_MetN_methionine_transporter"/>
    <property type="match status" value="1"/>
</dbReference>
<dbReference type="Proteomes" id="UP000727506">
    <property type="component" value="Unassembled WGS sequence"/>
</dbReference>
<evidence type="ECO:0000256" key="3">
    <source>
        <dbReference type="ARBA" id="ARBA00022475"/>
    </source>
</evidence>
<keyword evidence="7" id="KW-0029">Amino-acid transport</keyword>
<keyword evidence="3" id="KW-1003">Cell membrane</keyword>
<reference evidence="12" key="1">
    <citation type="submission" date="2021-02" db="EMBL/GenBank/DDBJ databases">
        <title>Infant gut strain persistence is associated with maternal origin, phylogeny, and functional potential including surface adhesion and iron acquisition.</title>
        <authorList>
            <person name="Lou Y.C."/>
        </authorList>
    </citation>
    <scope>NUCLEOTIDE SEQUENCE</scope>
    <source>
        <strain evidence="12">L2_039_000G1_dasL2_039_000G1_concoct_11</strain>
    </source>
</reference>
<dbReference type="PROSITE" id="PS50893">
    <property type="entry name" value="ABC_TRANSPORTER_2"/>
    <property type="match status" value="1"/>
</dbReference>
<evidence type="ECO:0000256" key="4">
    <source>
        <dbReference type="ARBA" id="ARBA00022741"/>
    </source>
</evidence>
<dbReference type="GO" id="GO:0016887">
    <property type="term" value="F:ATP hydrolysis activity"/>
    <property type="evidence" value="ECO:0007669"/>
    <property type="project" value="InterPro"/>
</dbReference>
<evidence type="ECO:0000256" key="6">
    <source>
        <dbReference type="ARBA" id="ARBA00022967"/>
    </source>
</evidence>
<dbReference type="Pfam" id="PF00005">
    <property type="entry name" value="ABC_tran"/>
    <property type="match status" value="1"/>
</dbReference>
<keyword evidence="6" id="KW-1278">Translocase</keyword>
<dbReference type="GO" id="GO:0005524">
    <property type="term" value="F:ATP binding"/>
    <property type="evidence" value="ECO:0007669"/>
    <property type="project" value="UniProtKB-KW"/>
</dbReference>
<evidence type="ECO:0000256" key="7">
    <source>
        <dbReference type="ARBA" id="ARBA00022970"/>
    </source>
</evidence>
<evidence type="ECO:0000256" key="9">
    <source>
        <dbReference type="ARBA" id="ARBA00054718"/>
    </source>
</evidence>
<gene>
    <name evidence="12" type="ORF">KH142_05760</name>
</gene>
<accession>A0A943UXM2</accession>
<protein>
    <submittedName>
        <fullName evidence="12">ATP-binding cassette domain-containing protein</fullName>
    </submittedName>
</protein>
<comment type="subunit">
    <text evidence="10">Homodimer. Forms a membrane-associated complex with FtsX.</text>
</comment>
<evidence type="ECO:0000256" key="10">
    <source>
        <dbReference type="ARBA" id="ARBA00063837"/>
    </source>
</evidence>
<dbReference type="PROSITE" id="PS00211">
    <property type="entry name" value="ABC_TRANSPORTER_1"/>
    <property type="match status" value="1"/>
</dbReference>
<proteinExistence type="inferred from homology"/>
<evidence type="ECO:0000313" key="12">
    <source>
        <dbReference type="EMBL" id="MBS6940974.1"/>
    </source>
</evidence>
<comment type="caution">
    <text evidence="12">The sequence shown here is derived from an EMBL/GenBank/DDBJ whole genome shotgun (WGS) entry which is preliminary data.</text>
</comment>
<evidence type="ECO:0000313" key="13">
    <source>
        <dbReference type="Proteomes" id="UP000727506"/>
    </source>
</evidence>
<dbReference type="InterPro" id="IPR017871">
    <property type="entry name" value="ABC_transporter-like_CS"/>
</dbReference>
<keyword evidence="8" id="KW-0472">Membrane</keyword>
<feature type="domain" description="ABC transporter" evidence="11">
    <location>
        <begin position="2"/>
        <end position="241"/>
    </location>
</feature>
<dbReference type="GO" id="GO:0005886">
    <property type="term" value="C:plasma membrane"/>
    <property type="evidence" value="ECO:0007669"/>
    <property type="project" value="UniProtKB-ARBA"/>
</dbReference>
<dbReference type="InterPro" id="IPR003439">
    <property type="entry name" value="ABC_transporter-like_ATP-bd"/>
</dbReference>
<dbReference type="InterPro" id="IPR041701">
    <property type="entry name" value="MetN_ABC"/>
</dbReference>
<dbReference type="SMART" id="SM00382">
    <property type="entry name" value="AAA"/>
    <property type="match status" value="1"/>
</dbReference>
<dbReference type="SUPFAM" id="SSF52540">
    <property type="entry name" value="P-loop containing nucleoside triphosphate hydrolases"/>
    <property type="match status" value="1"/>
</dbReference>
<keyword evidence="2" id="KW-0813">Transport</keyword>
<dbReference type="PANTHER" id="PTHR43166">
    <property type="entry name" value="AMINO ACID IMPORT ATP-BINDING PROTEIN"/>
    <property type="match status" value="1"/>
</dbReference>
<keyword evidence="4" id="KW-0547">Nucleotide-binding</keyword>
<evidence type="ECO:0000256" key="8">
    <source>
        <dbReference type="ARBA" id="ARBA00023136"/>
    </source>
</evidence>
<sequence>MIHFKNLSKAYEGRTGAHDALHEVTLHIERGDIFGIIGQSGAGKSTLVRCINLLERPTSGSVVIDGVDVTAYEGKNLRSLRADIGMVFQGFSLFQQRDVLANVAFPLELRGVSKASAEAKALDMLALVGLADKAAAYPCQLSGGQQQRVAIARALANDPKILLCDEATSALDTMTTHAILSLLRDINEQLGVTVVVITHSLSVARRICDKVAVIEGGRLVETGFVEDVLGSPRSDAARLLIEADGGVSASWIAAKGEGRATRGGFSGKEAV</sequence>
<dbReference type="EMBL" id="JAGZSV010000093">
    <property type="protein sequence ID" value="MBS6940974.1"/>
    <property type="molecule type" value="Genomic_DNA"/>
</dbReference>
<dbReference type="InterPro" id="IPR003593">
    <property type="entry name" value="AAA+_ATPase"/>
</dbReference>
<evidence type="ECO:0000259" key="11">
    <source>
        <dbReference type="PROSITE" id="PS50893"/>
    </source>
</evidence>
<keyword evidence="5 12" id="KW-0067">ATP-binding</keyword>
<dbReference type="PANTHER" id="PTHR43166:SF30">
    <property type="entry name" value="METHIONINE IMPORT ATP-BINDING PROTEIN METN"/>
    <property type="match status" value="1"/>
</dbReference>